<dbReference type="PANTHER" id="PTHR37946:SF1">
    <property type="entry name" value="SLL1969 PROTEIN"/>
    <property type="match status" value="1"/>
</dbReference>
<dbReference type="Proteomes" id="UP000320055">
    <property type="component" value="Unassembled WGS sequence"/>
</dbReference>
<dbReference type="PANTHER" id="PTHR37946">
    <property type="entry name" value="SLL1969 PROTEIN"/>
    <property type="match status" value="1"/>
</dbReference>
<evidence type="ECO:0000313" key="3">
    <source>
        <dbReference type="Proteomes" id="UP000320055"/>
    </source>
</evidence>
<dbReference type="InterPro" id="IPR029058">
    <property type="entry name" value="AB_hydrolase_fold"/>
</dbReference>
<keyword evidence="2" id="KW-0808">Transferase</keyword>
<protein>
    <submittedName>
        <fullName evidence="2">Lecithin:cholesterol acyltransferase</fullName>
    </submittedName>
</protein>
<proteinExistence type="predicted"/>
<dbReference type="GO" id="GO:0016746">
    <property type="term" value="F:acyltransferase activity"/>
    <property type="evidence" value="ECO:0007669"/>
    <property type="project" value="UniProtKB-KW"/>
</dbReference>
<dbReference type="InterPro" id="IPR022742">
    <property type="entry name" value="Hydrolase_4"/>
</dbReference>
<keyword evidence="3" id="KW-1185">Reference proteome</keyword>
<evidence type="ECO:0000313" key="2">
    <source>
        <dbReference type="EMBL" id="VEP14367.1"/>
    </source>
</evidence>
<reference evidence="2 3" key="1">
    <citation type="submission" date="2019-01" db="EMBL/GenBank/DDBJ databases">
        <authorList>
            <person name="Brito A."/>
        </authorList>
    </citation>
    <scope>NUCLEOTIDE SEQUENCE [LARGE SCALE GENOMIC DNA]</scope>
    <source>
        <strain evidence="2">1</strain>
    </source>
</reference>
<dbReference type="AlphaFoldDB" id="A0A563VSK2"/>
<feature type="domain" description="Serine aminopeptidase S33" evidence="1">
    <location>
        <begin position="52"/>
        <end position="110"/>
    </location>
</feature>
<dbReference type="EMBL" id="CAACVJ010000179">
    <property type="protein sequence ID" value="VEP14367.1"/>
    <property type="molecule type" value="Genomic_DNA"/>
</dbReference>
<organism evidence="2 3">
    <name type="scientific">Hyella patelloides LEGE 07179</name>
    <dbReference type="NCBI Taxonomy" id="945734"/>
    <lineage>
        <taxon>Bacteria</taxon>
        <taxon>Bacillati</taxon>
        <taxon>Cyanobacteriota</taxon>
        <taxon>Cyanophyceae</taxon>
        <taxon>Pleurocapsales</taxon>
        <taxon>Hyellaceae</taxon>
        <taxon>Hyella</taxon>
    </lineage>
</organism>
<dbReference type="Gene3D" id="3.40.50.1820">
    <property type="entry name" value="alpha/beta hydrolase"/>
    <property type="match status" value="1"/>
</dbReference>
<accession>A0A563VSK2</accession>
<sequence>MKSFSQQPEFLFFAQHGWSDNGNDISRLAQALVSDKTLIFAPSLGLLRTYWRIESLIEQVANLAREQIAQYPEVPLKIMGHSMGGLIWLEVLNRHPQWWQKIHSLVVIGSPIGGADLARIIDPLGIGIGIAKDLGKNRRAIAEKIAQKIPTLCIASDLGNGSDGMVNLATTKFAHSQFVCVDRIPHAHLKCHLSLVPIIQQFWSNPQITSLKSDLATTVIRRLQRIPGMTDASYRYLERSQIARQLPQGIVIRTSKNLAGITHVFVTDNNKQCLYAGYVGWLHIFDLQKALKKLEQSNFEK</sequence>
<dbReference type="Pfam" id="PF12146">
    <property type="entry name" value="Hydrolase_4"/>
    <property type="match status" value="1"/>
</dbReference>
<dbReference type="RefSeq" id="WP_144864933.1">
    <property type="nucleotide sequence ID" value="NZ_LR213786.1"/>
</dbReference>
<dbReference type="SUPFAM" id="SSF53474">
    <property type="entry name" value="alpha/beta-Hydrolases"/>
    <property type="match status" value="1"/>
</dbReference>
<gene>
    <name evidence="2" type="ORF">H1P_260018</name>
</gene>
<evidence type="ECO:0000259" key="1">
    <source>
        <dbReference type="Pfam" id="PF12146"/>
    </source>
</evidence>
<name>A0A563VSK2_9CYAN</name>
<keyword evidence="2" id="KW-0012">Acyltransferase</keyword>
<dbReference type="OrthoDB" id="528836at2"/>